<dbReference type="EMBL" id="JASBWV010000013">
    <property type="protein sequence ID" value="KAJ9122997.1"/>
    <property type="molecule type" value="Genomic_DNA"/>
</dbReference>
<name>A0ACC2XI99_9TREE</name>
<sequence>MLLSTPSKKRYGFGLLGLVGLVLTVKYTNTTSFLPTTICASRQAPHNIDGRGTGETTVVSHAPGFTLFENAYWKNYTWYFVTSRPWAFPELSMVMTNAPGYDDWPPEFHDGLARVLSLSEAEHLGLNLKDAEVVKGSTFIFNDKTFLDHFYHLVGEMFLGAWRVYTSVLVNPFESTSQKTMHANSKSVLDQLPNVERFIFHHAPPDKVFDHGQLNQYFFDKVFPGSTLEFLDEWEARADTLKTFRFDMVLIADRWSGHMGNSPKPIGSVSLKDPSHAHSKPVITYLSRQEAVFRTLSDEAHEALSLGLKSLEDEGLAEVNIETFTDALSKDEQVAKLSRTTILVGVHGNGLTNLIWMTPDAYGRSAVYEIQQPGMFTEDYAILSEALGIDHWVIGGRNENLE</sequence>
<dbReference type="Proteomes" id="UP001234202">
    <property type="component" value="Unassembled WGS sequence"/>
</dbReference>
<protein>
    <submittedName>
        <fullName evidence="1">Uncharacterized protein</fullName>
    </submittedName>
</protein>
<reference evidence="1" key="1">
    <citation type="submission" date="2023-04" db="EMBL/GenBank/DDBJ databases">
        <title>Draft Genome sequencing of Naganishia species isolated from polar environments using Oxford Nanopore Technology.</title>
        <authorList>
            <person name="Leo P."/>
            <person name="Venkateswaran K."/>
        </authorList>
    </citation>
    <scope>NUCLEOTIDE SEQUENCE</scope>
    <source>
        <strain evidence="1">DBVPG 5303</strain>
    </source>
</reference>
<accession>A0ACC2XI99</accession>
<evidence type="ECO:0000313" key="1">
    <source>
        <dbReference type="EMBL" id="KAJ9122997.1"/>
    </source>
</evidence>
<keyword evidence="2" id="KW-1185">Reference proteome</keyword>
<organism evidence="1 2">
    <name type="scientific">Naganishia onofrii</name>
    <dbReference type="NCBI Taxonomy" id="1851511"/>
    <lineage>
        <taxon>Eukaryota</taxon>
        <taxon>Fungi</taxon>
        <taxon>Dikarya</taxon>
        <taxon>Basidiomycota</taxon>
        <taxon>Agaricomycotina</taxon>
        <taxon>Tremellomycetes</taxon>
        <taxon>Filobasidiales</taxon>
        <taxon>Filobasidiaceae</taxon>
        <taxon>Naganishia</taxon>
    </lineage>
</organism>
<comment type="caution">
    <text evidence="1">The sequence shown here is derived from an EMBL/GenBank/DDBJ whole genome shotgun (WGS) entry which is preliminary data.</text>
</comment>
<evidence type="ECO:0000313" key="2">
    <source>
        <dbReference type="Proteomes" id="UP001234202"/>
    </source>
</evidence>
<proteinExistence type="predicted"/>
<gene>
    <name evidence="1" type="ORF">QFC24_004036</name>
</gene>